<dbReference type="SUPFAM" id="SSF58046">
    <property type="entry name" value="Fibritin"/>
    <property type="match status" value="1"/>
</dbReference>
<dbReference type="KEGG" id="vg:15926467"/>
<dbReference type="Proteomes" id="UP000201461">
    <property type="component" value="Segment"/>
</dbReference>
<reference evidence="1 2" key="1">
    <citation type="journal article" date="2014" name="Genome Biol. Evol.">
        <title>Composite Conserved Promoter-Terminator Motifs (PeSLs) that Mediate Modular Shuffling in the Diverse T4-Like Myoviruses.</title>
        <authorList>
            <person name="Comeau A.M."/>
            <person name="Arbiol C."/>
            <person name="Krisch H.M."/>
        </authorList>
    </citation>
    <scope>NUCLEOTIDE SEQUENCE [LARGE SCALE GENOMIC DNA]</scope>
</reference>
<dbReference type="Gene3D" id="1.20.5.340">
    <property type="match status" value="1"/>
</dbReference>
<accession>R9TIV4</accession>
<gene>
    <name evidence="1" type="primary">wac</name>
    <name evidence="1" type="ORF">VPFG_00014</name>
</gene>
<dbReference type="OrthoDB" id="2841at10239"/>
<dbReference type="Gene3D" id="1.20.5.320">
    <property type="entry name" value="6-Phosphogluconate Dehydrogenase, domain 3"/>
    <property type="match status" value="1"/>
</dbReference>
<evidence type="ECO:0000313" key="1">
    <source>
        <dbReference type="EMBL" id="AGN30022.2"/>
    </source>
</evidence>
<protein>
    <submittedName>
        <fullName evidence="1">Wac fibritin neck whiskers</fullName>
    </submittedName>
</protein>
<dbReference type="RefSeq" id="YP_008125171.2">
    <property type="nucleotide sequence ID" value="NC_021529.2"/>
</dbReference>
<dbReference type="EMBL" id="HQ317393">
    <property type="protein sequence ID" value="AGN30022.2"/>
    <property type="molecule type" value="Genomic_DNA"/>
</dbReference>
<sequence length="570" mass="61770">MFIYNTKGTKMTIQKPIITELRYVNGQPDPNLRPDQTRINWAKNGESLNGASGDTVSDGVLNRAGVEIQENVLNSHNNTKSQQAIIEELVDTVNDLTGGGDANLGARVTQTEFDIDVLDGQVSDLQDDVGVAGSIDVLATGLHKSVEDIEDDIGVRNSNDIPNEVENNDTVRKDLYFIKRRIGNDRNYDVNGNPSPSTNPTGIKFQIEDLYNKTATINTEIGENAIPLSINGRLYELEQNSQVGDVAELRSEIGDPLDADPGRSIYLRLDDAESTITDNTTDITALQGTIDTPTTGLVDRVASSEQSIIDTNTQVTTNTSDISSIVTDLGSYSVGDVYAGTVKARLSDFNDDFTSLWNRVGATDADTGTISFRVAGLEASLGDRDNPVAFTAWYSIQENRGLVDSAQADVDGLLTVVGQSDDEVGTLRARVLELEARSDYALITSDTPVTVVMPTTPTDVFSLFNSTSDTAGFTFTGGVITREGLDFKKPIVINWIMVSPSATDVTIRVDILHDDMSNESSESTRTLRAGAVTPITIPVMADLHDLSEIRIYAHTSDAVTIEHESFMLKL</sequence>
<proteinExistence type="predicted"/>
<organism evidence="1 2">
    <name type="scientific">Vibrio phage nt-1</name>
    <dbReference type="NCBI Taxonomy" id="115992"/>
    <lineage>
        <taxon>Viruses</taxon>
        <taxon>Duplodnaviria</taxon>
        <taxon>Heunggongvirae</taxon>
        <taxon>Uroviricota</taxon>
        <taxon>Caudoviricetes</taxon>
        <taxon>Pantevenvirales</taxon>
        <taxon>Straboviridae</taxon>
        <taxon>Mylasvirus</taxon>
        <taxon>Mylasvirus persius</taxon>
    </lineage>
</organism>
<name>R9TIV4_9CAUD</name>
<evidence type="ECO:0000313" key="2">
    <source>
        <dbReference type="Proteomes" id="UP000201461"/>
    </source>
</evidence>
<dbReference type="GeneID" id="15926467"/>
<keyword evidence="2" id="KW-1185">Reference proteome</keyword>